<evidence type="ECO:0000256" key="1">
    <source>
        <dbReference type="ARBA" id="ARBA00004141"/>
    </source>
</evidence>
<dbReference type="InterPro" id="IPR039428">
    <property type="entry name" value="NUOK/Mnh_C1-like"/>
</dbReference>
<keyword evidence="7" id="KW-0520">NAD</keyword>
<feature type="signal peptide" evidence="11">
    <location>
        <begin position="1"/>
        <end position="19"/>
    </location>
</feature>
<protein>
    <recommendedName>
        <fullName evidence="3">NADH-ubiquinone oxidoreductase chain 4L</fullName>
    </recommendedName>
    <alternativeName>
        <fullName evidence="9">NADH dehydrogenase subunit 4L</fullName>
    </alternativeName>
</protein>
<accession>A0A516EZK5</accession>
<sequence length="89" mass="9716">MCFGFVLFVLGLSITLVQSRHLISVFLGLEFMALSFMLVGSISVHSNASYVLLIMCMAVCEASVALALIVNMVRVYSSDRVMMLSSDKS</sequence>
<dbReference type="EMBL" id="MK721548">
    <property type="protein sequence ID" value="QDO71937.1"/>
    <property type="molecule type" value="Genomic_DNA"/>
</dbReference>
<organism evidence="12">
    <name type="scientific">Mytilisepta virgata</name>
    <name type="common">Purplish bifurcate mussel</name>
    <name type="synonym">Tichogonia virgata</name>
    <dbReference type="NCBI Taxonomy" id="2547956"/>
    <lineage>
        <taxon>Eukaryota</taxon>
        <taxon>Metazoa</taxon>
        <taxon>Spiralia</taxon>
        <taxon>Lophotrochozoa</taxon>
        <taxon>Mollusca</taxon>
        <taxon>Bivalvia</taxon>
        <taxon>Autobranchia</taxon>
        <taxon>Pteriomorphia</taxon>
        <taxon>Mytilida</taxon>
        <taxon>Mytiloidea</taxon>
        <taxon>Mytilidae</taxon>
        <taxon>Brachidontinae</taxon>
        <taxon>Mytilisepta</taxon>
    </lineage>
</organism>
<proteinExistence type="inferred from homology"/>
<dbReference type="Gene3D" id="1.10.287.3510">
    <property type="match status" value="1"/>
</dbReference>
<evidence type="ECO:0000256" key="7">
    <source>
        <dbReference type="ARBA" id="ARBA00023027"/>
    </source>
</evidence>
<dbReference type="Pfam" id="PF00420">
    <property type="entry name" value="Oxidored_q2"/>
    <property type="match status" value="1"/>
</dbReference>
<evidence type="ECO:0000256" key="9">
    <source>
        <dbReference type="ARBA" id="ARBA00031586"/>
    </source>
</evidence>
<comment type="subcellular location">
    <subcellularLocation>
        <location evidence="1">Membrane</location>
        <topology evidence="1">Multi-pass membrane protein</topology>
    </subcellularLocation>
</comment>
<feature type="chain" id="PRO_5021978395" description="NADH-ubiquinone oxidoreductase chain 4L" evidence="11">
    <location>
        <begin position="20"/>
        <end position="89"/>
    </location>
</feature>
<evidence type="ECO:0000256" key="2">
    <source>
        <dbReference type="ARBA" id="ARBA00010519"/>
    </source>
</evidence>
<evidence type="ECO:0000256" key="3">
    <source>
        <dbReference type="ARBA" id="ARBA00016612"/>
    </source>
</evidence>
<keyword evidence="5" id="KW-1278">Translocase</keyword>
<dbReference type="GO" id="GO:0016020">
    <property type="term" value="C:membrane"/>
    <property type="evidence" value="ECO:0007669"/>
    <property type="project" value="UniProtKB-SubCell"/>
</dbReference>
<reference evidence="12" key="1">
    <citation type="journal article" date="2019" name="Mol. Phylogenet. Evol.">
        <title>A mitochondrial genome phylogeny of Mytilidae (Bivalvia: Mytilida).</title>
        <authorList>
            <person name="Lee Y."/>
            <person name="Kwak H."/>
            <person name="Shin J."/>
            <person name="Kim S.C."/>
            <person name="Kim T."/>
            <person name="Park J.K."/>
        </authorList>
    </citation>
    <scope>NUCLEOTIDE SEQUENCE</scope>
</reference>
<evidence type="ECO:0000313" key="12">
    <source>
        <dbReference type="EMBL" id="QDO71937.1"/>
    </source>
</evidence>
<evidence type="ECO:0000256" key="4">
    <source>
        <dbReference type="ARBA" id="ARBA00022692"/>
    </source>
</evidence>
<evidence type="ECO:0000256" key="11">
    <source>
        <dbReference type="SAM" id="SignalP"/>
    </source>
</evidence>
<feature type="transmembrane region" description="Helical" evidence="10">
    <location>
        <begin position="50"/>
        <end position="73"/>
    </location>
</feature>
<dbReference type="AlphaFoldDB" id="A0A516EZK5"/>
<geneLocation type="mitochondrion" evidence="12"/>
<keyword evidence="8 10" id="KW-0472">Membrane</keyword>
<evidence type="ECO:0000256" key="10">
    <source>
        <dbReference type="SAM" id="Phobius"/>
    </source>
</evidence>
<evidence type="ECO:0000256" key="8">
    <source>
        <dbReference type="ARBA" id="ARBA00023136"/>
    </source>
</evidence>
<comment type="similarity">
    <text evidence="2">Belongs to the complex I subunit 4L family.</text>
</comment>
<gene>
    <name evidence="12" type="primary">nad4L</name>
</gene>
<evidence type="ECO:0000256" key="5">
    <source>
        <dbReference type="ARBA" id="ARBA00022967"/>
    </source>
</evidence>
<name>A0A516EZK5_MYTVI</name>
<keyword evidence="12" id="KW-0496">Mitochondrion</keyword>
<keyword evidence="6 10" id="KW-1133">Transmembrane helix</keyword>
<keyword evidence="4 10" id="KW-0812">Transmembrane</keyword>
<evidence type="ECO:0000256" key="6">
    <source>
        <dbReference type="ARBA" id="ARBA00022989"/>
    </source>
</evidence>
<keyword evidence="11" id="KW-0732">Signal</keyword>